<feature type="region of interest" description="Disordered" evidence="1">
    <location>
        <begin position="167"/>
        <end position="201"/>
    </location>
</feature>
<gene>
    <name evidence="2" type="ORF">B0J11DRAFT_205079</name>
</gene>
<protein>
    <submittedName>
        <fullName evidence="2">Uncharacterized protein</fullName>
    </submittedName>
</protein>
<organism evidence="2 3">
    <name type="scientific">Dendryphion nanum</name>
    <dbReference type="NCBI Taxonomy" id="256645"/>
    <lineage>
        <taxon>Eukaryota</taxon>
        <taxon>Fungi</taxon>
        <taxon>Dikarya</taxon>
        <taxon>Ascomycota</taxon>
        <taxon>Pezizomycotina</taxon>
        <taxon>Dothideomycetes</taxon>
        <taxon>Pleosporomycetidae</taxon>
        <taxon>Pleosporales</taxon>
        <taxon>Torulaceae</taxon>
        <taxon>Dendryphion</taxon>
    </lineage>
</organism>
<feature type="compositionally biased region" description="Basic and acidic residues" evidence="1">
    <location>
        <begin position="13"/>
        <end position="28"/>
    </location>
</feature>
<dbReference type="OrthoDB" id="5225441at2759"/>
<dbReference type="EMBL" id="JAGMWT010000027">
    <property type="protein sequence ID" value="KAH7110587.1"/>
    <property type="molecule type" value="Genomic_DNA"/>
</dbReference>
<reference evidence="2" key="1">
    <citation type="journal article" date="2021" name="Nat. Commun.">
        <title>Genetic determinants of endophytism in the Arabidopsis root mycobiome.</title>
        <authorList>
            <person name="Mesny F."/>
            <person name="Miyauchi S."/>
            <person name="Thiergart T."/>
            <person name="Pickel B."/>
            <person name="Atanasova L."/>
            <person name="Karlsson M."/>
            <person name="Huettel B."/>
            <person name="Barry K.W."/>
            <person name="Haridas S."/>
            <person name="Chen C."/>
            <person name="Bauer D."/>
            <person name="Andreopoulos W."/>
            <person name="Pangilinan J."/>
            <person name="LaButti K."/>
            <person name="Riley R."/>
            <person name="Lipzen A."/>
            <person name="Clum A."/>
            <person name="Drula E."/>
            <person name="Henrissat B."/>
            <person name="Kohler A."/>
            <person name="Grigoriev I.V."/>
            <person name="Martin F.M."/>
            <person name="Hacquard S."/>
        </authorList>
    </citation>
    <scope>NUCLEOTIDE SEQUENCE</scope>
    <source>
        <strain evidence="2">MPI-CAGE-CH-0243</strain>
    </source>
</reference>
<comment type="caution">
    <text evidence="2">The sequence shown here is derived from an EMBL/GenBank/DDBJ whole genome shotgun (WGS) entry which is preliminary data.</text>
</comment>
<evidence type="ECO:0000256" key="1">
    <source>
        <dbReference type="SAM" id="MobiDB-lite"/>
    </source>
</evidence>
<dbReference type="AlphaFoldDB" id="A0A9P9D150"/>
<evidence type="ECO:0000313" key="3">
    <source>
        <dbReference type="Proteomes" id="UP000700596"/>
    </source>
</evidence>
<feature type="compositionally biased region" description="Basic residues" evidence="1">
    <location>
        <begin position="174"/>
        <end position="191"/>
    </location>
</feature>
<keyword evidence="3" id="KW-1185">Reference proteome</keyword>
<accession>A0A9P9D150</accession>
<name>A0A9P9D150_9PLEO</name>
<feature type="region of interest" description="Disordered" evidence="1">
    <location>
        <begin position="111"/>
        <end position="133"/>
    </location>
</feature>
<feature type="compositionally biased region" description="Basic residues" evidence="1">
    <location>
        <begin position="1"/>
        <end position="12"/>
    </location>
</feature>
<evidence type="ECO:0000313" key="2">
    <source>
        <dbReference type="EMBL" id="KAH7110587.1"/>
    </source>
</evidence>
<feature type="region of interest" description="Disordered" evidence="1">
    <location>
        <begin position="1"/>
        <end position="34"/>
    </location>
</feature>
<sequence length="223" mass="25027">MSIFSRIRKAKKAAADHKKETTQAEESKPPVVPYKHIPTHAAQDALAANPIRWTHEETKARIAEAKQRMSMRVPSTPPTVLHTRANSEHSFPTQPMVRPAHSDLSIVSVMQRPNSDSNSNSNPHFANTKPPVRKYEVPLRLNYNDHNYPAPPEFHAFSTPRDAPMPPLADTRGHLRHRSTASRSSTTRRKSPLSTVSMGQGKPFNALLEQCRVLTWNRSGTHS</sequence>
<proteinExistence type="predicted"/>
<dbReference type="Proteomes" id="UP000700596">
    <property type="component" value="Unassembled WGS sequence"/>
</dbReference>